<dbReference type="AlphaFoldDB" id="M4A4Z4"/>
<accession>M4A4Z4</accession>
<name>M4A4Z4_XIPMA</name>
<feature type="domain" description="C-type lectin" evidence="2">
    <location>
        <begin position="254"/>
        <end position="374"/>
    </location>
</feature>
<dbReference type="InterPro" id="IPR016186">
    <property type="entry name" value="C-type_lectin-like/link_sf"/>
</dbReference>
<proteinExistence type="predicted"/>
<dbReference type="HOGENOM" id="CLU_061186_0_0_1"/>
<dbReference type="PROSITE" id="PS50041">
    <property type="entry name" value="C_TYPE_LECTIN_2"/>
    <property type="match status" value="3"/>
</dbReference>
<dbReference type="Pfam" id="PF00059">
    <property type="entry name" value="Lectin_C"/>
    <property type="match status" value="3"/>
</dbReference>
<dbReference type="STRING" id="8083.ENSXMAP00000009538"/>
<reference evidence="3" key="3">
    <citation type="submission" date="2025-08" db="UniProtKB">
        <authorList>
            <consortium name="Ensembl"/>
        </authorList>
    </citation>
    <scope>IDENTIFICATION</scope>
    <source>
        <strain evidence="3">JP 163 A</strain>
    </source>
</reference>
<dbReference type="InterPro" id="IPR001304">
    <property type="entry name" value="C-type_lectin-like"/>
</dbReference>
<protein>
    <submittedName>
        <fullName evidence="3">Macrophage mannose receptor 1-like</fullName>
    </submittedName>
</protein>
<keyword evidence="4" id="KW-1185">Reference proteome</keyword>
<organism evidence="3 4">
    <name type="scientific">Xiphophorus maculatus</name>
    <name type="common">Southern platyfish</name>
    <name type="synonym">Platypoecilus maculatus</name>
    <dbReference type="NCBI Taxonomy" id="8083"/>
    <lineage>
        <taxon>Eukaryota</taxon>
        <taxon>Metazoa</taxon>
        <taxon>Chordata</taxon>
        <taxon>Craniata</taxon>
        <taxon>Vertebrata</taxon>
        <taxon>Euteleostomi</taxon>
        <taxon>Actinopterygii</taxon>
        <taxon>Neopterygii</taxon>
        <taxon>Teleostei</taxon>
        <taxon>Neoteleostei</taxon>
        <taxon>Acanthomorphata</taxon>
        <taxon>Ovalentaria</taxon>
        <taxon>Atherinomorphae</taxon>
        <taxon>Cyprinodontiformes</taxon>
        <taxon>Poeciliidae</taxon>
        <taxon>Poeciliinae</taxon>
        <taxon>Xiphophorus</taxon>
    </lineage>
</organism>
<dbReference type="InterPro" id="IPR018378">
    <property type="entry name" value="C-type_lectin_CS"/>
</dbReference>
<feature type="domain" description="C-type lectin" evidence="2">
    <location>
        <begin position="146"/>
        <end position="255"/>
    </location>
</feature>
<dbReference type="CDD" id="cd00037">
    <property type="entry name" value="CLECT"/>
    <property type="match status" value="2"/>
</dbReference>
<dbReference type="InParanoid" id="M4A4Z4"/>
<dbReference type="OMA" id="LMHDEWE"/>
<dbReference type="GeneTree" id="ENSGT00940000168532"/>
<evidence type="ECO:0000313" key="4">
    <source>
        <dbReference type="Proteomes" id="UP000002852"/>
    </source>
</evidence>
<evidence type="ECO:0000256" key="1">
    <source>
        <dbReference type="ARBA" id="ARBA00023157"/>
    </source>
</evidence>
<dbReference type="PANTHER" id="PTHR45784:SF3">
    <property type="entry name" value="C-TYPE LECTIN DOMAIN FAMILY 4 MEMBER K-LIKE-RELATED"/>
    <property type="match status" value="1"/>
</dbReference>
<dbReference type="PANTHER" id="PTHR45784">
    <property type="entry name" value="C-TYPE LECTIN DOMAIN FAMILY 20 MEMBER A-RELATED"/>
    <property type="match status" value="1"/>
</dbReference>
<dbReference type="Proteomes" id="UP000002852">
    <property type="component" value="Unassembled WGS sequence"/>
</dbReference>
<keyword evidence="1" id="KW-1015">Disulfide bond</keyword>
<dbReference type="SUPFAM" id="SSF56436">
    <property type="entry name" value="C-type lectin-like"/>
    <property type="match status" value="3"/>
</dbReference>
<dbReference type="InterPro" id="IPR016187">
    <property type="entry name" value="CTDL_fold"/>
</dbReference>
<dbReference type="PROSITE" id="PS00615">
    <property type="entry name" value="C_TYPE_LECTIN_1"/>
    <property type="match status" value="1"/>
</dbReference>
<dbReference type="SMART" id="SM00034">
    <property type="entry name" value="CLECT"/>
    <property type="match status" value="3"/>
</dbReference>
<reference evidence="3" key="4">
    <citation type="submission" date="2025-09" db="UniProtKB">
        <authorList>
            <consortium name="Ensembl"/>
        </authorList>
    </citation>
    <scope>IDENTIFICATION</scope>
    <source>
        <strain evidence="3">JP 163 A</strain>
    </source>
</reference>
<reference evidence="4" key="2">
    <citation type="journal article" date="2013" name="Nat. Genet.">
        <title>The genome of the platyfish, Xiphophorus maculatus, provides insights into evolutionary adaptation and several complex traits.</title>
        <authorList>
            <person name="Schartl M."/>
            <person name="Walter R.B."/>
            <person name="Shen Y."/>
            <person name="Garcia T."/>
            <person name="Catchen J."/>
            <person name="Amores A."/>
            <person name="Braasch I."/>
            <person name="Chalopin D."/>
            <person name="Volff J.N."/>
            <person name="Lesch K.P."/>
            <person name="Bisazza A."/>
            <person name="Minx P."/>
            <person name="Hillier L."/>
            <person name="Wilson R.K."/>
            <person name="Fuerstenberg S."/>
            <person name="Boore J."/>
            <person name="Searle S."/>
            <person name="Postlethwait J.H."/>
            <person name="Warren W.C."/>
        </authorList>
    </citation>
    <scope>NUCLEOTIDE SEQUENCE [LARGE SCALE GENOMIC DNA]</scope>
    <source>
        <strain evidence="4">JP 163 A</strain>
    </source>
</reference>
<feature type="domain" description="C-type lectin" evidence="2">
    <location>
        <begin position="42"/>
        <end position="146"/>
    </location>
</feature>
<dbReference type="Ensembl" id="ENSXMAT00000009552.2">
    <property type="protein sequence ID" value="ENSXMAP00000009538.2"/>
    <property type="gene ID" value="ENSXMAG00000009521.2"/>
</dbReference>
<dbReference type="eggNOG" id="KOG4297">
    <property type="taxonomic scope" value="Eukaryota"/>
</dbReference>
<reference evidence="4" key="1">
    <citation type="submission" date="2012-01" db="EMBL/GenBank/DDBJ databases">
        <authorList>
            <person name="Walter R."/>
            <person name="Schartl M."/>
            <person name="Warren W."/>
        </authorList>
    </citation>
    <scope>NUCLEOTIDE SEQUENCE [LARGE SCALE GENOMIC DNA]</scope>
    <source>
        <strain evidence="4">JP 163 A</strain>
    </source>
</reference>
<evidence type="ECO:0000313" key="3">
    <source>
        <dbReference type="Ensembl" id="ENSXMAP00000009538.2"/>
    </source>
</evidence>
<dbReference type="Gene3D" id="3.10.100.10">
    <property type="entry name" value="Mannose-Binding Protein A, subunit A"/>
    <property type="match status" value="3"/>
</dbReference>
<evidence type="ECO:0000259" key="2">
    <source>
        <dbReference type="PROSITE" id="PS50041"/>
    </source>
</evidence>
<sequence>MHQQFFFFFRRIVKLQTMVKVLFLVLCSGILQFSFAANRLRYFNYTENEGSWTAAKQQCVENGGSLLSLFDEEDEMMMVNFTSSEALFWLGLKKKDNNTLFWSNGEAVQFNNSTVNITNVDQLCEAFENGSWMGFNCSEKKAFMCENGGNFTLVHDVEKNWCQAMQHCRTHFTDLASIMNEQQNDDLRRKSQGKNVWIGLQHDYYERADNSCSTYGSKFKVNQRSSGQCVCLINEEINLIWNQIKCDNSNPVICYKGRVRIKVIKEPKTWEDALDYCKTRHSRLLWIEDEEDQEAVEQWLNVTYAGASKRLWIGLRQSSVFGFWIWSDRIVNYKNWENGKQPEMPLSNHCGVIDAKTYKWSDESCKHNLPFLCEEDIIYMKT</sequence>